<dbReference type="Gene3D" id="3.40.50.200">
    <property type="entry name" value="Peptidase S8/S53 domain"/>
    <property type="match status" value="1"/>
</dbReference>
<dbReference type="PANTHER" id="PTHR43806">
    <property type="entry name" value="PEPTIDASE S8"/>
    <property type="match status" value="1"/>
</dbReference>
<dbReference type="InterPro" id="IPR050131">
    <property type="entry name" value="Peptidase_S8_subtilisin-like"/>
</dbReference>
<proteinExistence type="inferred from homology"/>
<dbReference type="PROSITE" id="PS51892">
    <property type="entry name" value="SUBTILASE"/>
    <property type="match status" value="1"/>
</dbReference>
<evidence type="ECO:0000256" key="3">
    <source>
        <dbReference type="ARBA" id="ARBA00022801"/>
    </source>
</evidence>
<dbReference type="SUPFAM" id="SSF52743">
    <property type="entry name" value="Subtilisin-like"/>
    <property type="match status" value="1"/>
</dbReference>
<protein>
    <submittedName>
        <fullName evidence="7">S8 family serine peptidase</fullName>
    </submittedName>
</protein>
<comment type="caution">
    <text evidence="5">Lacks conserved residue(s) required for the propagation of feature annotation.</text>
</comment>
<dbReference type="EMBL" id="JAVRIC010000009">
    <property type="protein sequence ID" value="MDT0497331.1"/>
    <property type="molecule type" value="Genomic_DNA"/>
</dbReference>
<accession>A0ABU2WHI2</accession>
<keyword evidence="8" id="KW-1185">Reference proteome</keyword>
<comment type="similarity">
    <text evidence="1 5">Belongs to the peptidase S8 family.</text>
</comment>
<evidence type="ECO:0000313" key="7">
    <source>
        <dbReference type="EMBL" id="MDT0497331.1"/>
    </source>
</evidence>
<keyword evidence="4" id="KW-0720">Serine protease</keyword>
<name>A0ABU2WHI2_9GAMM</name>
<comment type="caution">
    <text evidence="7">The sequence shown here is derived from an EMBL/GenBank/DDBJ whole genome shotgun (WGS) entry which is preliminary data.</text>
</comment>
<evidence type="ECO:0000256" key="4">
    <source>
        <dbReference type="ARBA" id="ARBA00022825"/>
    </source>
</evidence>
<evidence type="ECO:0000256" key="1">
    <source>
        <dbReference type="ARBA" id="ARBA00011073"/>
    </source>
</evidence>
<keyword evidence="2" id="KW-0645">Protease</keyword>
<feature type="domain" description="Peptidase S8/S53" evidence="6">
    <location>
        <begin position="34"/>
        <end position="111"/>
    </location>
</feature>
<dbReference type="RefSeq" id="WP_311364725.1">
    <property type="nucleotide sequence ID" value="NZ_JAVRIC010000009.1"/>
</dbReference>
<gene>
    <name evidence="7" type="ORF">RM530_08130</name>
</gene>
<dbReference type="PANTHER" id="PTHR43806:SF11">
    <property type="entry name" value="CEREVISIN-RELATED"/>
    <property type="match status" value="1"/>
</dbReference>
<dbReference type="Proteomes" id="UP001254608">
    <property type="component" value="Unassembled WGS sequence"/>
</dbReference>
<dbReference type="Pfam" id="PF00082">
    <property type="entry name" value="Peptidase_S8"/>
    <property type="match status" value="1"/>
</dbReference>
<evidence type="ECO:0000256" key="5">
    <source>
        <dbReference type="PROSITE-ProRule" id="PRU01240"/>
    </source>
</evidence>
<sequence>MRRTHRHRRRTDDGAGRGQQLLGLCGSLRTAAAANVNEATKAAGIVQVVYAGNDGDTCGTLAFPLAVYESSFTVGATDNNDEMAYFSSRSPVLTDPSLRIKPDVVAPGVNKASDPGMCAPHSS</sequence>
<evidence type="ECO:0000313" key="8">
    <source>
        <dbReference type="Proteomes" id="UP001254608"/>
    </source>
</evidence>
<dbReference type="InterPro" id="IPR036852">
    <property type="entry name" value="Peptidase_S8/S53_dom_sf"/>
</dbReference>
<keyword evidence="3" id="KW-0378">Hydrolase</keyword>
<organism evidence="7 8">
    <name type="scientific">Banduia mediterranea</name>
    <dbReference type="NCBI Taxonomy" id="3075609"/>
    <lineage>
        <taxon>Bacteria</taxon>
        <taxon>Pseudomonadati</taxon>
        <taxon>Pseudomonadota</taxon>
        <taxon>Gammaproteobacteria</taxon>
        <taxon>Nevskiales</taxon>
        <taxon>Algiphilaceae</taxon>
        <taxon>Banduia</taxon>
    </lineage>
</organism>
<dbReference type="InterPro" id="IPR000209">
    <property type="entry name" value="Peptidase_S8/S53_dom"/>
</dbReference>
<evidence type="ECO:0000259" key="6">
    <source>
        <dbReference type="Pfam" id="PF00082"/>
    </source>
</evidence>
<evidence type="ECO:0000256" key="2">
    <source>
        <dbReference type="ARBA" id="ARBA00022670"/>
    </source>
</evidence>
<reference evidence="7 8" key="1">
    <citation type="submission" date="2023-09" db="EMBL/GenBank/DDBJ databases">
        <authorList>
            <person name="Rey-Velasco X."/>
        </authorList>
    </citation>
    <scope>NUCLEOTIDE SEQUENCE [LARGE SCALE GENOMIC DNA]</scope>
    <source>
        <strain evidence="7 8">W345</strain>
    </source>
</reference>